<evidence type="ECO:0000313" key="2">
    <source>
        <dbReference type="Proteomes" id="UP001207468"/>
    </source>
</evidence>
<proteinExistence type="predicted"/>
<organism evidence="1 2">
    <name type="scientific">Russula earlei</name>
    <dbReference type="NCBI Taxonomy" id="71964"/>
    <lineage>
        <taxon>Eukaryota</taxon>
        <taxon>Fungi</taxon>
        <taxon>Dikarya</taxon>
        <taxon>Basidiomycota</taxon>
        <taxon>Agaricomycotina</taxon>
        <taxon>Agaricomycetes</taxon>
        <taxon>Russulales</taxon>
        <taxon>Russulaceae</taxon>
        <taxon>Russula</taxon>
    </lineage>
</organism>
<accession>A0ACC0U6B9</accession>
<keyword evidence="2" id="KW-1185">Reference proteome</keyword>
<reference evidence="1" key="1">
    <citation type="submission" date="2021-03" db="EMBL/GenBank/DDBJ databases">
        <title>Evolutionary priming and transition to the ectomycorrhizal habit in an iconic lineage of mushroom-forming fungi: is preadaptation a requirement?</title>
        <authorList>
            <consortium name="DOE Joint Genome Institute"/>
            <person name="Looney B.P."/>
            <person name="Miyauchi S."/>
            <person name="Morin E."/>
            <person name="Drula E."/>
            <person name="Courty P.E."/>
            <person name="Chicoki N."/>
            <person name="Fauchery L."/>
            <person name="Kohler A."/>
            <person name="Kuo A."/>
            <person name="LaButti K."/>
            <person name="Pangilinan J."/>
            <person name="Lipzen A."/>
            <person name="Riley R."/>
            <person name="Andreopoulos W."/>
            <person name="He G."/>
            <person name="Johnson J."/>
            <person name="Barry K.W."/>
            <person name="Grigoriev I.V."/>
            <person name="Nagy L."/>
            <person name="Hibbett D."/>
            <person name="Henrissat B."/>
            <person name="Matheny P.B."/>
            <person name="Labbe J."/>
            <person name="Martin A.F."/>
        </authorList>
    </citation>
    <scope>NUCLEOTIDE SEQUENCE</scope>
    <source>
        <strain evidence="1">BPL698</strain>
    </source>
</reference>
<gene>
    <name evidence="1" type="ORF">F5148DRAFT_235025</name>
</gene>
<evidence type="ECO:0000313" key="1">
    <source>
        <dbReference type="EMBL" id="KAI9462162.1"/>
    </source>
</evidence>
<comment type="caution">
    <text evidence="1">The sequence shown here is derived from an EMBL/GenBank/DDBJ whole genome shotgun (WGS) entry which is preliminary data.</text>
</comment>
<sequence length="1094" mass="120050">MPRRAAALATPSASTPLTDGTHHPQQDDPFAPELSLLRRQWKWAAFSQFFYTFATLFALPDVSLTDIEDDLTRSTSIVIHRVIHRLLVTATQDRKLSLESWQTALRKQYKKRDPDLNPIGAEPVVQLPTPAPDSPAGPEDEGPKAESVSVSTPGPSSTPLLANAGQADTAEADDHEFEHGHSGQSSVESKFDEMKTESMSVDEAHLLEHEEESRDWLMLPMLTKLDSLHLLTEWQFHNVNRLRTIMKDDDETARWRIEPIGYDSKANAYWLIGPDRLWIQRDIPKPPLKPKRKRAPTKNKFKPSFDLIDDESDAPPATKKRKAPTTARSSTIRIPAPTPKTLARSARTRRPPSSPEVLGPITSRGPRAAKMQASVKLSAQAKELAELQRQAALENRRSGKRVVSPSPPRRASPRRPLGTRVSARLWGVVQDDDGWQEIPHEWLKESDVADADEDGGASGSERRGGGADMGRSSDPDPRPEPEPEATPDPEAGTHRAKTGLESDDDAVSELTELSEISQPATALVPLKKRKASKKSSSSRRRTSQPKRRTLVADDSPLMAQEPESGEEIEPEWRPPDDFVEWETICVTLYDWEHICERFEGVTHYAEKALHKLLSQHIVPGITAELQEIQRRRQMEDAVSQRKRSSRLAMKESEKEEARLAAVRKAEEEEKLSRVRRLEARQKREEEERLKREVAREKRRADREEREKMAQAVDEEEETNASSSTNRAGNDLPQRKAPVKAPKARPGRSRTKAAAAPAASSASASGSRTPVGEDWVLDCEICHQSGVNKDDGSPLLCCGKCLKWQHIACHDLADRNAGRPKRDWDAEEFICRACQSRNVSNGMQFSNGSLSSASYDTGRTPSPYYHTTSGYLGQSTYGQNYPRTHPHHTGLSYPQHSAITFSHYQPQQRGFTNTHSPPPPHVVSQAPTYTQSQYGTHGSSSKLAQYATTPQYPRLYPNGMTWPAPTSSTTATTSSPPHAHSGASWSTHLHGHVAQAANYATVSPSPSTSGAGAAAAYPNAAATATGAMAGGGVAQNGNRAATAVAAASPSGVATLQSKPWRGSPYVAPVGGGGGGVSYYAQSATSQPSPQRRAAP</sequence>
<dbReference type="EMBL" id="JAGFNK010000170">
    <property type="protein sequence ID" value="KAI9462162.1"/>
    <property type="molecule type" value="Genomic_DNA"/>
</dbReference>
<dbReference type="Proteomes" id="UP001207468">
    <property type="component" value="Unassembled WGS sequence"/>
</dbReference>
<name>A0ACC0U6B9_9AGAM</name>
<protein>
    <submittedName>
        <fullName evidence="1">Uncharacterized protein</fullName>
    </submittedName>
</protein>